<dbReference type="AlphaFoldDB" id="A0A5B7EM55"/>
<protein>
    <submittedName>
        <fullName evidence="1">Uncharacterized protein</fullName>
    </submittedName>
</protein>
<name>A0A5B7EM55_PORTR</name>
<dbReference type="EMBL" id="VSRR010003014">
    <property type="protein sequence ID" value="MPC34249.1"/>
    <property type="molecule type" value="Genomic_DNA"/>
</dbReference>
<sequence length="132" mass="14290">MDACVGLFLVTLRTFCYGRKCHSFRSVHPGAASPPPFLPPLCHQGSPAVSQTLPSAASRPVPQLYLSPQLWVSVSAACGSVEPLLSTEICPYLSLPPMRNLRAGQQQQQQQQADEVDTENRPCLEVAVKCSV</sequence>
<accession>A0A5B7EM55</accession>
<gene>
    <name evidence="1" type="ORF">E2C01_027633</name>
</gene>
<proteinExistence type="predicted"/>
<comment type="caution">
    <text evidence="1">The sequence shown here is derived from an EMBL/GenBank/DDBJ whole genome shotgun (WGS) entry which is preliminary data.</text>
</comment>
<organism evidence="1 2">
    <name type="scientific">Portunus trituberculatus</name>
    <name type="common">Swimming crab</name>
    <name type="synonym">Neptunus trituberculatus</name>
    <dbReference type="NCBI Taxonomy" id="210409"/>
    <lineage>
        <taxon>Eukaryota</taxon>
        <taxon>Metazoa</taxon>
        <taxon>Ecdysozoa</taxon>
        <taxon>Arthropoda</taxon>
        <taxon>Crustacea</taxon>
        <taxon>Multicrustacea</taxon>
        <taxon>Malacostraca</taxon>
        <taxon>Eumalacostraca</taxon>
        <taxon>Eucarida</taxon>
        <taxon>Decapoda</taxon>
        <taxon>Pleocyemata</taxon>
        <taxon>Brachyura</taxon>
        <taxon>Eubrachyura</taxon>
        <taxon>Portunoidea</taxon>
        <taxon>Portunidae</taxon>
        <taxon>Portuninae</taxon>
        <taxon>Portunus</taxon>
    </lineage>
</organism>
<evidence type="ECO:0000313" key="1">
    <source>
        <dbReference type="EMBL" id="MPC34249.1"/>
    </source>
</evidence>
<evidence type="ECO:0000313" key="2">
    <source>
        <dbReference type="Proteomes" id="UP000324222"/>
    </source>
</evidence>
<keyword evidence="2" id="KW-1185">Reference proteome</keyword>
<reference evidence="1 2" key="1">
    <citation type="submission" date="2019-05" db="EMBL/GenBank/DDBJ databases">
        <title>Another draft genome of Portunus trituberculatus and its Hox gene families provides insights of decapod evolution.</title>
        <authorList>
            <person name="Jeong J.-H."/>
            <person name="Song I."/>
            <person name="Kim S."/>
            <person name="Choi T."/>
            <person name="Kim D."/>
            <person name="Ryu S."/>
            <person name="Kim W."/>
        </authorList>
    </citation>
    <scope>NUCLEOTIDE SEQUENCE [LARGE SCALE GENOMIC DNA]</scope>
    <source>
        <tissue evidence="1">Muscle</tissue>
    </source>
</reference>
<dbReference type="Proteomes" id="UP000324222">
    <property type="component" value="Unassembled WGS sequence"/>
</dbReference>